<dbReference type="Pfam" id="PF00378">
    <property type="entry name" value="ECH_1"/>
    <property type="match status" value="1"/>
</dbReference>
<dbReference type="AlphaFoldDB" id="A0A0W1AB64"/>
<reference evidence="2 3" key="1">
    <citation type="submission" date="2015-11" db="EMBL/GenBank/DDBJ databases">
        <title>Genomic analysis of 38 Legionella species identifies large and diverse effector repertoires.</title>
        <authorList>
            <person name="Burstein D."/>
            <person name="Amaro F."/>
            <person name="Zusman T."/>
            <person name="Lifshitz Z."/>
            <person name="Cohen O."/>
            <person name="Gilbert J.A."/>
            <person name="Pupko T."/>
            <person name="Shuman H.A."/>
            <person name="Segal G."/>
        </authorList>
    </citation>
    <scope>NUCLEOTIDE SEQUENCE [LARGE SCALE GENOMIC DNA]</scope>
    <source>
        <strain evidence="2 3">ATCC 51914</strain>
    </source>
</reference>
<dbReference type="Proteomes" id="UP000054729">
    <property type="component" value="Unassembled WGS sequence"/>
</dbReference>
<evidence type="ECO:0000313" key="3">
    <source>
        <dbReference type="Proteomes" id="UP000054729"/>
    </source>
</evidence>
<dbReference type="PANTHER" id="PTHR42964:SF1">
    <property type="entry name" value="POLYKETIDE BIOSYNTHESIS ENOYL-COA HYDRATASE PKSH-RELATED"/>
    <property type="match status" value="1"/>
</dbReference>
<gene>
    <name evidence="2" type="ORF">Lwal_1774</name>
</gene>
<dbReference type="PANTHER" id="PTHR42964">
    <property type="entry name" value="ENOYL-COA HYDRATASE"/>
    <property type="match status" value="1"/>
</dbReference>
<comment type="caution">
    <text evidence="2">The sequence shown here is derived from an EMBL/GenBank/DDBJ whole genome shotgun (WGS) entry which is preliminary data.</text>
</comment>
<organism evidence="2 3">
    <name type="scientific">Legionella waltersii</name>
    <dbReference type="NCBI Taxonomy" id="66969"/>
    <lineage>
        <taxon>Bacteria</taxon>
        <taxon>Pseudomonadati</taxon>
        <taxon>Pseudomonadota</taxon>
        <taxon>Gammaproteobacteria</taxon>
        <taxon>Legionellales</taxon>
        <taxon>Legionellaceae</taxon>
        <taxon>Legionella</taxon>
    </lineage>
</organism>
<dbReference type="Gene3D" id="3.90.226.10">
    <property type="entry name" value="2-enoyl-CoA Hydratase, Chain A, domain 1"/>
    <property type="match status" value="1"/>
</dbReference>
<keyword evidence="3" id="KW-1185">Reference proteome</keyword>
<dbReference type="RefSeq" id="WP_058480432.1">
    <property type="nucleotide sequence ID" value="NZ_CAAAIQ010000004.1"/>
</dbReference>
<sequence length="264" mass="28868">MSELLYEQQGKIGLITLNRTSKNNAFNNQLLSDMMKTLDIAFADSKVRVIILKANGKHFSAGADLEWMQSMVSFSEQENLQDSLVLGNLMYHLHHSPKPTIAMVQGSAYGGGAGLIAACDIAIAANNARFCFSEVKLGLIPAVISPYVVKAIGERMSKMLFMSAEIIDASRAHAINLIQHCVPEDQLLEFTLNFANQIAQNAPEAVKASKELVEKVASAVIDEKLVHYTATLIAQKRVSAEGQEGLKAFLNKETPNWNKGLNHV</sequence>
<name>A0A0W1AB64_9GAMM</name>
<dbReference type="GO" id="GO:0008300">
    <property type="term" value="P:isoprenoid catabolic process"/>
    <property type="evidence" value="ECO:0007669"/>
    <property type="project" value="TreeGrafter"/>
</dbReference>
<keyword evidence="2" id="KW-0413">Isomerase</keyword>
<dbReference type="CDD" id="cd06558">
    <property type="entry name" value="crotonase-like"/>
    <property type="match status" value="1"/>
</dbReference>
<dbReference type="OrthoDB" id="9807606at2"/>
<dbReference type="InterPro" id="IPR001753">
    <property type="entry name" value="Enoyl-CoA_hydra/iso"/>
</dbReference>
<dbReference type="STRING" id="66969.Lwal_1774"/>
<dbReference type="Gene3D" id="1.10.12.10">
    <property type="entry name" value="Lyase 2-enoyl-coa Hydratase, Chain A, domain 2"/>
    <property type="match status" value="1"/>
</dbReference>
<dbReference type="EMBL" id="LNZB01000041">
    <property type="protein sequence ID" value="KTD78339.1"/>
    <property type="molecule type" value="Genomic_DNA"/>
</dbReference>
<dbReference type="InterPro" id="IPR014748">
    <property type="entry name" value="Enoyl-CoA_hydra_C"/>
</dbReference>
<evidence type="ECO:0000256" key="1">
    <source>
        <dbReference type="ARBA" id="ARBA00005254"/>
    </source>
</evidence>
<comment type="similarity">
    <text evidence="1">Belongs to the enoyl-CoA hydratase/isomerase family.</text>
</comment>
<protein>
    <submittedName>
        <fullName evidence="2">Enoyl CoA hydratase/isomerase (Crotonase)</fullName>
    </submittedName>
</protein>
<dbReference type="InterPro" id="IPR051683">
    <property type="entry name" value="Enoyl-CoA_Hydratase/Isomerase"/>
</dbReference>
<dbReference type="InterPro" id="IPR029045">
    <property type="entry name" value="ClpP/crotonase-like_dom_sf"/>
</dbReference>
<proteinExistence type="inferred from homology"/>
<dbReference type="PATRIC" id="fig|66969.6.peg.1932"/>
<dbReference type="SUPFAM" id="SSF52096">
    <property type="entry name" value="ClpP/crotonase"/>
    <property type="match status" value="1"/>
</dbReference>
<dbReference type="GO" id="GO:0016853">
    <property type="term" value="F:isomerase activity"/>
    <property type="evidence" value="ECO:0007669"/>
    <property type="project" value="UniProtKB-KW"/>
</dbReference>
<evidence type="ECO:0000313" key="2">
    <source>
        <dbReference type="EMBL" id="KTD78339.1"/>
    </source>
</evidence>
<accession>A0A0W1AB64</accession>